<dbReference type="EMBL" id="JAHUZD010000142">
    <property type="protein sequence ID" value="KAI3402681.2"/>
    <property type="molecule type" value="Genomic_DNA"/>
</dbReference>
<reference evidence="2" key="1">
    <citation type="journal article" date="2022" name="DNA Res.">
        <title>Genome analysis of five recently described species of the CUG-Ser clade uncovers Candida theae as a new hybrid lineage with pathogenic potential in the Candida parapsilosis species complex.</title>
        <authorList>
            <person name="Mixao V."/>
            <person name="Del Olmo V."/>
            <person name="Hegedusova E."/>
            <person name="Saus E."/>
            <person name="Pryszcz L."/>
            <person name="Cillingova A."/>
            <person name="Nosek J."/>
            <person name="Gabaldon T."/>
        </authorList>
    </citation>
    <scope>NUCLEOTIDE SEQUENCE</scope>
    <source>
        <strain evidence="2">CBS 10844</strain>
    </source>
</reference>
<accession>A0AAI9STQ7</accession>
<dbReference type="Proteomes" id="UP001202479">
    <property type="component" value="Unassembled WGS sequence"/>
</dbReference>
<dbReference type="Pfam" id="PF07534">
    <property type="entry name" value="TLD"/>
    <property type="match status" value="1"/>
</dbReference>
<sequence length="634" mass="72684">MGQSASGNESNSLQVRLSKKQIADLFYTRSVLLLKPTEIAFIKSICNKTGEEQNNELVTIDDVCEFFFHGAKFEQGGSNGSGSKETFRQAVVTLMRAMKLIGQFPFLKANEDNEFLDVLNLRELVISIIFLSGRYKKIWKGGYDFVKLWYIALSWKASPISSQTQDDEQQFVVDLIQPFEADDDIELKSRKVNWEAFEVVRTYNGVVVQDLKLNVKNLQGIVTLLLIEESVLKQKHEIAHEQFLQYLAMWKEYNTYSLCLLRYFDISLHATKKSQEEGEDGNEEEGEEGKEQHVITYDDFSTWISRLMSGFFETNLQTIIDRICSNSSTGNKNEKESAHPKFSNSNMVTIPFLAYLSCILRGSTSSLKVTSQNIVKLYAGSESGFSIRSLETKIFKWQAPTLFVVSGRRIKQKTERTNRRYQQFNVSFPRYFLKSESALKPWQSENDRITYCVVVNQPWQHSNKKNFGDEKSLIVSVQPRADYFKSVHSNILKGQSIYFNTLGMGIGFGNSQPVNKTNNQRYYPGNVSLTIEANLEFAVFRHLGNSHTNATNYFQKSVQSKLEMENYEDRFAITDLEVWGIGSKKELDEQQRQWKWEQEQAEARQSVNLRSMGEERAFMEMVGLVGNHGSGGSI</sequence>
<organism evidence="2 3">
    <name type="scientific">Candida oxycetoniae</name>
    <dbReference type="NCBI Taxonomy" id="497107"/>
    <lineage>
        <taxon>Eukaryota</taxon>
        <taxon>Fungi</taxon>
        <taxon>Dikarya</taxon>
        <taxon>Ascomycota</taxon>
        <taxon>Saccharomycotina</taxon>
        <taxon>Pichiomycetes</taxon>
        <taxon>Debaryomycetaceae</taxon>
        <taxon>Candida/Lodderomyces clade</taxon>
        <taxon>Candida</taxon>
    </lineage>
</organism>
<dbReference type="SMART" id="SM00584">
    <property type="entry name" value="TLDc"/>
    <property type="match status" value="1"/>
</dbReference>
<dbReference type="InterPro" id="IPR006571">
    <property type="entry name" value="TLDc_dom"/>
</dbReference>
<evidence type="ECO:0000259" key="1">
    <source>
        <dbReference type="PROSITE" id="PS51886"/>
    </source>
</evidence>
<feature type="domain" description="TLDc" evidence="1">
    <location>
        <begin position="346"/>
        <end position="582"/>
    </location>
</feature>
<dbReference type="AlphaFoldDB" id="A0AAI9STQ7"/>
<evidence type="ECO:0000313" key="3">
    <source>
        <dbReference type="Proteomes" id="UP001202479"/>
    </source>
</evidence>
<proteinExistence type="predicted"/>
<comment type="caution">
    <text evidence="2">The sequence shown here is derived from an EMBL/GenBank/DDBJ whole genome shotgun (WGS) entry which is preliminary data.</text>
</comment>
<dbReference type="GeneID" id="73382177"/>
<dbReference type="RefSeq" id="XP_049178428.1">
    <property type="nucleotide sequence ID" value="XM_049326014.1"/>
</dbReference>
<keyword evidence="3" id="KW-1185">Reference proteome</keyword>
<protein>
    <submittedName>
        <fullName evidence="2">RTC5</fullName>
    </submittedName>
</protein>
<evidence type="ECO:0000313" key="2">
    <source>
        <dbReference type="EMBL" id="KAI3402681.2"/>
    </source>
</evidence>
<name>A0AAI9STQ7_9ASCO</name>
<dbReference type="PROSITE" id="PS51886">
    <property type="entry name" value="TLDC"/>
    <property type="match status" value="1"/>
</dbReference>
<gene>
    <name evidence="2" type="ORF">KGF56_004562</name>
</gene>